<feature type="repeat" description="WD" evidence="8">
    <location>
        <begin position="92"/>
        <end position="133"/>
    </location>
</feature>
<dbReference type="InterPro" id="IPR001680">
    <property type="entry name" value="WD40_rpt"/>
</dbReference>
<dbReference type="AlphaFoldDB" id="A0AAN7T553"/>
<dbReference type="Gene3D" id="2.130.10.10">
    <property type="entry name" value="YVTN repeat-like/Quinoprotein amine dehydrogenase"/>
    <property type="match status" value="1"/>
</dbReference>
<feature type="region of interest" description="Disordered" evidence="9">
    <location>
        <begin position="45"/>
        <end position="82"/>
    </location>
</feature>
<keyword evidence="4" id="KW-1000">Mitochondrion outer membrane</keyword>
<feature type="compositionally biased region" description="Polar residues" evidence="9">
    <location>
        <begin position="62"/>
        <end position="82"/>
    </location>
</feature>
<dbReference type="InterPro" id="IPR015943">
    <property type="entry name" value="WD40/YVTN_repeat-like_dom_sf"/>
</dbReference>
<keyword evidence="13" id="KW-1185">Reference proteome</keyword>
<evidence type="ECO:0000313" key="12">
    <source>
        <dbReference type="EMBL" id="KAK5090673.1"/>
    </source>
</evidence>
<evidence type="ECO:0000256" key="4">
    <source>
        <dbReference type="ARBA" id="ARBA00022787"/>
    </source>
</evidence>
<keyword evidence="3" id="KW-0813">Transport</keyword>
<dbReference type="PROSITE" id="PS50082">
    <property type="entry name" value="WD_REPEATS_2"/>
    <property type="match status" value="1"/>
</dbReference>
<dbReference type="InterPro" id="IPR036282">
    <property type="entry name" value="Glutathione-S-Trfase_C_sf"/>
</dbReference>
<evidence type="ECO:0000256" key="8">
    <source>
        <dbReference type="PROSITE-ProRule" id="PRU00221"/>
    </source>
</evidence>
<proteinExistence type="inferred from homology"/>
<dbReference type="CDD" id="cd00299">
    <property type="entry name" value="GST_C_family"/>
    <property type="match status" value="1"/>
</dbReference>
<feature type="domain" description="Metaxin glutathione S-transferase" evidence="11">
    <location>
        <begin position="637"/>
        <end position="694"/>
    </location>
</feature>
<dbReference type="GO" id="GO:0007005">
    <property type="term" value="P:mitochondrion organization"/>
    <property type="evidence" value="ECO:0007669"/>
    <property type="project" value="TreeGrafter"/>
</dbReference>
<dbReference type="Pfam" id="PF10568">
    <property type="entry name" value="Tom37"/>
    <property type="match status" value="1"/>
</dbReference>
<keyword evidence="8" id="KW-0853">WD repeat</keyword>
<evidence type="ECO:0000313" key="13">
    <source>
        <dbReference type="Proteomes" id="UP001309876"/>
    </source>
</evidence>
<feature type="domain" description="Mitochondrial outer membrane transport complex Sam37/metaxin N-terminal" evidence="10">
    <location>
        <begin position="454"/>
        <end position="568"/>
    </location>
</feature>
<keyword evidence="7" id="KW-0472">Membrane</keyword>
<accession>A0AAN7T553</accession>
<dbReference type="InterPro" id="IPR050931">
    <property type="entry name" value="Mito_Protein_Transport_Metaxin"/>
</dbReference>
<evidence type="ECO:0000256" key="3">
    <source>
        <dbReference type="ARBA" id="ARBA00022448"/>
    </source>
</evidence>
<dbReference type="Proteomes" id="UP001309876">
    <property type="component" value="Unassembled WGS sequence"/>
</dbReference>
<dbReference type="SUPFAM" id="SSF50978">
    <property type="entry name" value="WD40 repeat-like"/>
    <property type="match status" value="1"/>
</dbReference>
<dbReference type="Pfam" id="PF17171">
    <property type="entry name" value="GST_C_6"/>
    <property type="match status" value="1"/>
</dbReference>
<dbReference type="GO" id="GO:0001401">
    <property type="term" value="C:SAM complex"/>
    <property type="evidence" value="ECO:0007669"/>
    <property type="project" value="InterPro"/>
</dbReference>
<evidence type="ECO:0000256" key="6">
    <source>
        <dbReference type="ARBA" id="ARBA00023128"/>
    </source>
</evidence>
<evidence type="ECO:0000256" key="2">
    <source>
        <dbReference type="ARBA" id="ARBA00009170"/>
    </source>
</evidence>
<evidence type="ECO:0000256" key="1">
    <source>
        <dbReference type="ARBA" id="ARBA00004294"/>
    </source>
</evidence>
<dbReference type="InterPro" id="IPR033468">
    <property type="entry name" value="Metaxin_GST"/>
</dbReference>
<comment type="caution">
    <text evidence="12">The sequence shown here is derived from an EMBL/GenBank/DDBJ whole genome shotgun (WGS) entry which is preliminary data.</text>
</comment>
<dbReference type="PANTHER" id="PTHR12289:SF41">
    <property type="entry name" value="FAILED AXON CONNECTIONS-RELATED"/>
    <property type="match status" value="1"/>
</dbReference>
<dbReference type="GO" id="GO:0015031">
    <property type="term" value="P:protein transport"/>
    <property type="evidence" value="ECO:0007669"/>
    <property type="project" value="UniProtKB-KW"/>
</dbReference>
<dbReference type="SUPFAM" id="SSF47616">
    <property type="entry name" value="GST C-terminal domain-like"/>
    <property type="match status" value="1"/>
</dbReference>
<gene>
    <name evidence="12" type="primary">JIP5</name>
    <name evidence="12" type="ORF">LTR05_000848</name>
</gene>
<feature type="region of interest" description="Disordered" evidence="9">
    <location>
        <begin position="389"/>
        <end position="457"/>
    </location>
</feature>
<comment type="similarity">
    <text evidence="2">Belongs to the metaxin family.</text>
</comment>
<sequence length="827" mass="90374">MTSSPIFDNICTLPLPTDLFAVALHPSKPVLTVGLASGQVLAYQLPSSDESSPPPQPRRESINGTNSILSQRRRSSSASENGLGSISTIWKTRRHKGSCRALAHSPDGSVCYSGGTDGLVKAFDTETGRVVSKVAIPLPKAAREGVDAPTLLYALTPLHLIVATDSGALHIYDLKDNSKIISDQPVQTYHPHGEEHVNNLVPIPPTAASTSGFPKQFVTVGGSTLAVTDLRKGVVATSEDLEVEVSSIDIVSGLKSGGTSVGSKALVGQSDGVLSLFERGVWDDLDERIAVDREGASIDAICEVPFEFLPQAGKLKMNEKIIALGLDDGTIRFVRVGRNAVIYEWDLKHDEIEGVTKIGFDGSGTRMISAGGQTVKIWTKASPATEARLNVNGKRKLQADSDNEEEEDSEDEDEDSVEGSEMEADSEDDSEKEKPGKRKKRKRNKGKDKSGGQVEWKLVPSNDRSISPFDELPALQVDDLWVAGFRDIAHYIHTQYQDAIEHEVFAIDLDEAQSANNEAYLAFLESRGLPILDLSLYVSSDNYTTLTRSTLSALLLWPRSWHIPQQLRDAARKRSEHLGLSGLDVDASREKELKKENEGISAAIPKSLRLPKKSVSALLGSKAEATRFRLEAVTNDLFEPLDKLLGEQDYFLGETMTVLDCYALGILALMDVGDMAQPWLREALHKYPRLSKWTTKRVHSTFGVSVRLPWGQPCERSWFKFGFDVLNSIAESLPLTLTTTAIRPCEHEAAASGRSGQLKKLESKHSFRLQIQRRQQVLRETVTAGVSSAGLLGALIYMGALTIKWPLSGPKPMQQTFGEAGSFLGLR</sequence>
<dbReference type="InterPro" id="IPR019564">
    <property type="entry name" value="Sam37/metaxin_N"/>
</dbReference>
<evidence type="ECO:0000256" key="5">
    <source>
        <dbReference type="ARBA" id="ARBA00022927"/>
    </source>
</evidence>
<evidence type="ECO:0000259" key="10">
    <source>
        <dbReference type="Pfam" id="PF10568"/>
    </source>
</evidence>
<protein>
    <submittedName>
        <fullName evidence="12">WD repeat-containing protein jip5</fullName>
    </submittedName>
</protein>
<dbReference type="Pfam" id="PF00400">
    <property type="entry name" value="WD40"/>
    <property type="match status" value="1"/>
</dbReference>
<dbReference type="Gene3D" id="1.20.1050.10">
    <property type="match status" value="1"/>
</dbReference>
<feature type="compositionally biased region" description="Basic residues" evidence="9">
    <location>
        <begin position="435"/>
        <end position="446"/>
    </location>
</feature>
<name>A0AAN7T553_9EURO</name>
<dbReference type="InterPro" id="IPR036322">
    <property type="entry name" value="WD40_repeat_dom_sf"/>
</dbReference>
<dbReference type="EMBL" id="JAVRRJ010000001">
    <property type="protein sequence ID" value="KAK5090673.1"/>
    <property type="molecule type" value="Genomic_DNA"/>
</dbReference>
<feature type="compositionally biased region" description="Acidic residues" evidence="9">
    <location>
        <begin position="401"/>
        <end position="430"/>
    </location>
</feature>
<evidence type="ECO:0000256" key="9">
    <source>
        <dbReference type="SAM" id="MobiDB-lite"/>
    </source>
</evidence>
<dbReference type="PANTHER" id="PTHR12289">
    <property type="entry name" value="METAXIN RELATED"/>
    <property type="match status" value="1"/>
</dbReference>
<evidence type="ECO:0000256" key="7">
    <source>
        <dbReference type="ARBA" id="ARBA00023136"/>
    </source>
</evidence>
<evidence type="ECO:0000259" key="11">
    <source>
        <dbReference type="Pfam" id="PF17171"/>
    </source>
</evidence>
<reference evidence="12 13" key="1">
    <citation type="submission" date="2023-08" db="EMBL/GenBank/DDBJ databases">
        <title>Black Yeasts Isolated from many extreme environments.</title>
        <authorList>
            <person name="Coleine C."/>
            <person name="Stajich J.E."/>
            <person name="Selbmann L."/>
        </authorList>
    </citation>
    <scope>NUCLEOTIDE SEQUENCE [LARGE SCALE GENOMIC DNA]</scope>
    <source>
        <strain evidence="12 13">CCFEE 5910</strain>
    </source>
</reference>
<organism evidence="12 13">
    <name type="scientific">Lithohypha guttulata</name>
    <dbReference type="NCBI Taxonomy" id="1690604"/>
    <lineage>
        <taxon>Eukaryota</taxon>
        <taxon>Fungi</taxon>
        <taxon>Dikarya</taxon>
        <taxon>Ascomycota</taxon>
        <taxon>Pezizomycotina</taxon>
        <taxon>Eurotiomycetes</taxon>
        <taxon>Chaetothyriomycetidae</taxon>
        <taxon>Chaetothyriales</taxon>
        <taxon>Trichomeriaceae</taxon>
        <taxon>Lithohypha</taxon>
    </lineage>
</organism>
<dbReference type="SMART" id="SM00320">
    <property type="entry name" value="WD40"/>
    <property type="match status" value="2"/>
</dbReference>
<keyword evidence="6" id="KW-0496">Mitochondrion</keyword>
<keyword evidence="5" id="KW-0653">Protein transport</keyword>
<comment type="subcellular location">
    <subcellularLocation>
        <location evidence="1">Mitochondrion outer membrane</location>
    </subcellularLocation>
</comment>